<evidence type="ECO:0000256" key="2">
    <source>
        <dbReference type="ARBA" id="ARBA00038358"/>
    </source>
</evidence>
<feature type="binding site" evidence="4">
    <location>
        <position position="257"/>
    </location>
    <ligand>
        <name>substrate</name>
    </ligand>
</feature>
<comment type="caution">
    <text evidence="6">The sequence shown here is derived from an EMBL/GenBank/DDBJ whole genome shotgun (WGS) entry which is preliminary data.</text>
</comment>
<dbReference type="PANTHER" id="PTHR36845">
    <property type="entry name" value="HYDROLASE, PUTATIVE (AFU_ORTHOLOGUE AFUA_7G05090)-RELATED"/>
    <property type="match status" value="1"/>
</dbReference>
<feature type="binding site" evidence="4">
    <location>
        <position position="181"/>
    </location>
    <ligand>
        <name>substrate</name>
    </ligand>
</feature>
<evidence type="ECO:0000313" key="5">
    <source>
        <dbReference type="EMBL" id="KAB4484424.1"/>
    </source>
</evidence>
<comment type="similarity">
    <text evidence="2">Belongs to the glycosyl hydrolase 88 family.</text>
</comment>
<dbReference type="EMBL" id="JAGZEE010000001">
    <property type="protein sequence ID" value="MBS5409372.1"/>
    <property type="molecule type" value="Genomic_DNA"/>
</dbReference>
<proteinExistence type="inferred from homology"/>
<feature type="binding site" evidence="4">
    <location>
        <position position="116"/>
    </location>
    <ligand>
        <name>substrate</name>
    </ligand>
</feature>
<evidence type="ECO:0000256" key="3">
    <source>
        <dbReference type="PIRSR" id="PIRSR610905-1"/>
    </source>
</evidence>
<dbReference type="GO" id="GO:0052757">
    <property type="term" value="F:chondroitin hydrolase activity"/>
    <property type="evidence" value="ECO:0007669"/>
    <property type="project" value="TreeGrafter"/>
</dbReference>
<keyword evidence="1 6" id="KW-0378">Hydrolase</keyword>
<dbReference type="Proteomes" id="UP001217776">
    <property type="component" value="Unassembled WGS sequence"/>
</dbReference>
<gene>
    <name evidence="5" type="ORF">GAN91_07245</name>
    <name evidence="6" type="ORF">KHY35_01430</name>
    <name evidence="7" type="ORF">PO127_01725</name>
</gene>
<dbReference type="Gene3D" id="1.50.10.10">
    <property type="match status" value="1"/>
</dbReference>
<dbReference type="FunFam" id="1.50.10.10:FF:000031">
    <property type="entry name" value="Unsaturated glucuronyl hydrolase"/>
    <property type="match status" value="1"/>
</dbReference>
<dbReference type="PANTHER" id="PTHR36845:SF1">
    <property type="entry name" value="HYDROLASE, PUTATIVE (AFU_ORTHOLOGUE AFUA_7G05090)-RELATED"/>
    <property type="match status" value="1"/>
</dbReference>
<dbReference type="GeneID" id="60924527"/>
<dbReference type="AlphaFoldDB" id="A0A0P0F0Y7"/>
<reference evidence="7" key="3">
    <citation type="submission" date="2022-10" db="EMBL/GenBank/DDBJ databases">
        <title>Human gut microbiome strain richness.</title>
        <authorList>
            <person name="Chen-Liaw A."/>
        </authorList>
    </citation>
    <scope>NUCLEOTIDE SEQUENCE</scope>
    <source>
        <strain evidence="7">1001283st1_A3_1001283B150304_161114</strain>
    </source>
</reference>
<dbReference type="Proteomes" id="UP000782901">
    <property type="component" value="Unassembled WGS sequence"/>
</dbReference>
<sequence length="400" mass="45258">MKTILSALGLSLLIFTSCGGQKKVEVDFIQDNIDNAVAQNTIQTDIIEKSGKILNPRTINADGSISYIPIDDWCSGFFPGSMWLTYNLTGDKKWLPLAEKYTEALDSVKYLKWHHDVGFMIGCSYLNGYRFADKKEYKDVIVEAAKSLSTRFRPGAGVIQSWDADKGWQGTRGWKCPVIIDNMMNLELLFEATAFSGDSTFYNIAVKHADTTMAHHFRPDNSCYHVVDYDPETGEVRKRQTAQGYADESSWARGQAWALYGYTACYRYTKDKKYLDQAQKVYNFIFTNKNLPEDLVPYWDYDAPNIPNEPRDASAAACTASALYELDGYLPGNHYKETADKIMESLGSPAYRAKVGTNGNFILMHSVGSIPHGQEIDVPLNYADYYFLEGLMRKRDLEKK</sequence>
<evidence type="ECO:0000313" key="8">
    <source>
        <dbReference type="Proteomes" id="UP000436858"/>
    </source>
</evidence>
<organism evidence="6 9">
    <name type="scientific">Bacteroides thetaiotaomicron</name>
    <dbReference type="NCBI Taxonomy" id="818"/>
    <lineage>
        <taxon>Bacteria</taxon>
        <taxon>Pseudomonadati</taxon>
        <taxon>Bacteroidota</taxon>
        <taxon>Bacteroidia</taxon>
        <taxon>Bacteroidales</taxon>
        <taxon>Bacteroidaceae</taxon>
        <taxon>Bacteroides</taxon>
    </lineage>
</organism>
<dbReference type="Pfam" id="PF07470">
    <property type="entry name" value="Glyco_hydro_88"/>
    <property type="match status" value="1"/>
</dbReference>
<dbReference type="OMA" id="WLAYEYT"/>
<dbReference type="EMBL" id="WCRY01000005">
    <property type="protein sequence ID" value="KAB4484424.1"/>
    <property type="molecule type" value="Genomic_DNA"/>
</dbReference>
<reference evidence="6" key="2">
    <citation type="submission" date="2021-02" db="EMBL/GenBank/DDBJ databases">
        <title>Infant gut strain persistence is associated with maternal origin, phylogeny, and functional potential including surface adhesion and iron acquisition.</title>
        <authorList>
            <person name="Lou Y.C."/>
        </authorList>
    </citation>
    <scope>NUCLEOTIDE SEQUENCE</scope>
    <source>
        <strain evidence="6">L3_082_243G1_dasL3_082_243G1_maxbin2.maxbin.015s ta_sub</strain>
    </source>
</reference>
<dbReference type="PROSITE" id="PS51257">
    <property type="entry name" value="PROKAR_LIPOPROTEIN"/>
    <property type="match status" value="1"/>
</dbReference>
<accession>A0A0P0F0Y7</accession>
<dbReference type="InterPro" id="IPR012341">
    <property type="entry name" value="6hp_glycosidase-like_sf"/>
</dbReference>
<dbReference type="InterPro" id="IPR010905">
    <property type="entry name" value="Glyco_hydro_88"/>
</dbReference>
<evidence type="ECO:0000313" key="6">
    <source>
        <dbReference type="EMBL" id="MBS5409372.1"/>
    </source>
</evidence>
<feature type="active site" description="Nucleophile" evidence="3">
    <location>
        <position position="116"/>
    </location>
</feature>
<feature type="active site" description="Proton donor" evidence="3">
    <location>
        <position position="181"/>
    </location>
</feature>
<evidence type="ECO:0000313" key="9">
    <source>
        <dbReference type="Proteomes" id="UP000782901"/>
    </source>
</evidence>
<dbReference type="EMBL" id="JAQNVG010000002">
    <property type="protein sequence ID" value="MDC2234465.1"/>
    <property type="molecule type" value="Genomic_DNA"/>
</dbReference>
<name>A0A0P0F0Y7_BACT4</name>
<dbReference type="KEGG" id="btho:Btheta7330_04952"/>
<protein>
    <submittedName>
        <fullName evidence="5">Glucuronyl hydrolase</fullName>
    </submittedName>
    <submittedName>
        <fullName evidence="6">Glycoside hydrolase family 88 protein</fullName>
    </submittedName>
</protein>
<evidence type="ECO:0000256" key="4">
    <source>
        <dbReference type="PIRSR" id="PIRSR610905-2"/>
    </source>
</evidence>
<dbReference type="RefSeq" id="WP_011108782.1">
    <property type="nucleotide sequence ID" value="NZ_BAABXH010000001.1"/>
</dbReference>
<dbReference type="GO" id="GO:0000272">
    <property type="term" value="P:polysaccharide catabolic process"/>
    <property type="evidence" value="ECO:0007669"/>
    <property type="project" value="TreeGrafter"/>
</dbReference>
<dbReference type="InterPro" id="IPR008928">
    <property type="entry name" value="6-hairpin_glycosidase_sf"/>
</dbReference>
<dbReference type="Proteomes" id="UP000436858">
    <property type="component" value="Unassembled WGS sequence"/>
</dbReference>
<evidence type="ECO:0000256" key="1">
    <source>
        <dbReference type="ARBA" id="ARBA00022801"/>
    </source>
</evidence>
<feature type="binding site" evidence="4">
    <location>
        <position position="369"/>
    </location>
    <ligand>
        <name>substrate</name>
    </ligand>
</feature>
<reference evidence="5 8" key="1">
    <citation type="journal article" date="2019" name="Nat. Med.">
        <title>A library of human gut bacterial isolates paired with longitudinal multiomics data enables mechanistic microbiome research.</title>
        <authorList>
            <person name="Poyet M."/>
            <person name="Groussin M."/>
            <person name="Gibbons S.M."/>
            <person name="Avila-Pacheco J."/>
            <person name="Jiang X."/>
            <person name="Kearney S.M."/>
            <person name="Perrotta A.R."/>
            <person name="Berdy B."/>
            <person name="Zhao S."/>
            <person name="Lieberman T.D."/>
            <person name="Swanson P.K."/>
            <person name="Smith M."/>
            <person name="Roesemann S."/>
            <person name="Alexander J.E."/>
            <person name="Rich S.A."/>
            <person name="Livny J."/>
            <person name="Vlamakis H."/>
            <person name="Clish C."/>
            <person name="Bullock K."/>
            <person name="Deik A."/>
            <person name="Scott J."/>
            <person name="Pierce K.A."/>
            <person name="Xavier R.J."/>
            <person name="Alm E.J."/>
        </authorList>
    </citation>
    <scope>NUCLEOTIDE SEQUENCE [LARGE SCALE GENOMIC DNA]</scope>
    <source>
        <strain evidence="5 8">BIOML-A162</strain>
    </source>
</reference>
<dbReference type="SUPFAM" id="SSF48208">
    <property type="entry name" value="Six-hairpin glycosidases"/>
    <property type="match status" value="1"/>
</dbReference>
<evidence type="ECO:0000313" key="7">
    <source>
        <dbReference type="EMBL" id="MDC2234465.1"/>
    </source>
</evidence>
<feature type="binding site" evidence="4">
    <location>
        <position position="241"/>
    </location>
    <ligand>
        <name>substrate</name>
    </ligand>
</feature>
<dbReference type="InterPro" id="IPR052369">
    <property type="entry name" value="UG_Glycosaminoglycan_Hydrolase"/>
</dbReference>
<feature type="binding site" evidence="4">
    <location>
        <position position="253"/>
    </location>
    <ligand>
        <name>substrate</name>
    </ligand>
</feature>